<proteinExistence type="predicted"/>
<name>A0A8K0AHH9_BRALA</name>
<keyword evidence="3" id="KW-1185">Reference proteome</keyword>
<feature type="region of interest" description="Disordered" evidence="1">
    <location>
        <begin position="37"/>
        <end position="71"/>
    </location>
</feature>
<protein>
    <submittedName>
        <fullName evidence="2">Hypp5374 protein</fullName>
    </submittedName>
</protein>
<accession>A0A8K0AHH9</accession>
<feature type="compositionally biased region" description="Acidic residues" evidence="1">
    <location>
        <begin position="58"/>
        <end position="71"/>
    </location>
</feature>
<organism evidence="2 3">
    <name type="scientific">Branchiostoma lanceolatum</name>
    <name type="common">Common lancelet</name>
    <name type="synonym">Amphioxus lanceolatum</name>
    <dbReference type="NCBI Taxonomy" id="7740"/>
    <lineage>
        <taxon>Eukaryota</taxon>
        <taxon>Metazoa</taxon>
        <taxon>Chordata</taxon>
        <taxon>Cephalochordata</taxon>
        <taxon>Leptocardii</taxon>
        <taxon>Amphioxiformes</taxon>
        <taxon>Branchiostomatidae</taxon>
        <taxon>Branchiostoma</taxon>
    </lineage>
</organism>
<dbReference type="AlphaFoldDB" id="A0A8K0AHH9"/>
<evidence type="ECO:0000256" key="1">
    <source>
        <dbReference type="SAM" id="MobiDB-lite"/>
    </source>
</evidence>
<evidence type="ECO:0000313" key="2">
    <source>
        <dbReference type="EMBL" id="CAH1274675.1"/>
    </source>
</evidence>
<evidence type="ECO:0000313" key="3">
    <source>
        <dbReference type="Proteomes" id="UP000838412"/>
    </source>
</evidence>
<reference evidence="2" key="1">
    <citation type="submission" date="2022-01" db="EMBL/GenBank/DDBJ databases">
        <authorList>
            <person name="Braso-Vives M."/>
        </authorList>
    </citation>
    <scope>NUCLEOTIDE SEQUENCE</scope>
</reference>
<dbReference type="EMBL" id="OV696694">
    <property type="protein sequence ID" value="CAH1274675.1"/>
    <property type="molecule type" value="Genomic_DNA"/>
</dbReference>
<sequence length="338" mass="38357">MATRRSKRNYTTKEVLDKLFVDSDDETDNLQELNGTVCESDGEFDADDLAPSTAATELPDDDDNTLPEDDDLPGERFKLSCKKSKVLTSQNLVKSLEASLKDSDFDAVDVPDQEKTFMSYLEKPKRKIDPGKKIVCIPALHISLGLFHKFFRLLEHDLCDLDIVMGTYLSSAFLDDPDVDSGETLLDPDLHTLGKYIESVEEASCLERDLVLASQSRGKKLRGTRHLCRWLDYSTLLNTSNLLVTVHVLYDPAIFYTPHELEQQWRGMINVQGLVETPEVYLLAKSKSSIAEQLQILFSECQQQDLQSLSDTQVYEDLNMDNIIRFFTEDGPARWIES</sequence>
<gene>
    <name evidence="2" type="primary">Hypp5374</name>
    <name evidence="2" type="ORF">BLAG_LOCUS25617</name>
</gene>
<dbReference type="Proteomes" id="UP000838412">
    <property type="component" value="Chromosome 9"/>
</dbReference>